<dbReference type="RefSeq" id="WP_167188746.1">
    <property type="nucleotide sequence ID" value="NZ_JAAONZ010000013.1"/>
</dbReference>
<accession>A0A9E5MI75</accession>
<name>A0A9E5MI75_9GAMM</name>
<dbReference type="AlphaFoldDB" id="A0A9E5MI75"/>
<dbReference type="EMBL" id="JAAONZ010000013">
    <property type="protein sequence ID" value="NHO66951.1"/>
    <property type="molecule type" value="Genomic_DNA"/>
</dbReference>
<gene>
    <name evidence="3" type="ORF">G8770_15475</name>
</gene>
<feature type="region of interest" description="Disordered" evidence="1">
    <location>
        <begin position="56"/>
        <end position="76"/>
    </location>
</feature>
<evidence type="ECO:0000256" key="1">
    <source>
        <dbReference type="SAM" id="MobiDB-lite"/>
    </source>
</evidence>
<keyword evidence="2" id="KW-0812">Transmembrane</keyword>
<feature type="compositionally biased region" description="Polar residues" evidence="1">
    <location>
        <begin position="57"/>
        <end position="76"/>
    </location>
</feature>
<keyword evidence="2" id="KW-0472">Membrane</keyword>
<keyword evidence="2" id="KW-1133">Transmembrane helix</keyword>
<keyword evidence="4" id="KW-1185">Reference proteome</keyword>
<feature type="transmembrane region" description="Helical" evidence="2">
    <location>
        <begin position="31"/>
        <end position="52"/>
    </location>
</feature>
<organism evidence="3 4">
    <name type="scientific">Pseudomaricurvus hydrocarbonicus</name>
    <dbReference type="NCBI Taxonomy" id="1470433"/>
    <lineage>
        <taxon>Bacteria</taxon>
        <taxon>Pseudomonadati</taxon>
        <taxon>Pseudomonadota</taxon>
        <taxon>Gammaproteobacteria</taxon>
        <taxon>Cellvibrionales</taxon>
        <taxon>Cellvibrionaceae</taxon>
        <taxon>Pseudomaricurvus</taxon>
    </lineage>
</organism>
<evidence type="ECO:0000313" key="3">
    <source>
        <dbReference type="EMBL" id="NHO66951.1"/>
    </source>
</evidence>
<evidence type="ECO:0000256" key="2">
    <source>
        <dbReference type="SAM" id="Phobius"/>
    </source>
</evidence>
<comment type="caution">
    <text evidence="3">The sequence shown here is derived from an EMBL/GenBank/DDBJ whole genome shotgun (WGS) entry which is preliminary data.</text>
</comment>
<evidence type="ECO:0000313" key="4">
    <source>
        <dbReference type="Proteomes" id="UP000787472"/>
    </source>
</evidence>
<sequence length="76" mass="8365">MCFDQPRIPKHRILKDHYAYNLSGRRRTSRWITLARGLTLAVATTGLLILAAEHSRASATSSCATLTPGSQHSRSS</sequence>
<dbReference type="Proteomes" id="UP000787472">
    <property type="component" value="Unassembled WGS sequence"/>
</dbReference>
<proteinExistence type="predicted"/>
<protein>
    <submittedName>
        <fullName evidence="3">Uncharacterized protein</fullName>
    </submittedName>
</protein>
<reference evidence="3" key="1">
    <citation type="submission" date="2020-03" db="EMBL/GenBank/DDBJ databases">
        <authorList>
            <person name="Guo F."/>
        </authorList>
    </citation>
    <scope>NUCLEOTIDE SEQUENCE</scope>
    <source>
        <strain evidence="3">JCM 30134</strain>
    </source>
</reference>